<dbReference type="Gene3D" id="2.60.120.200">
    <property type="match status" value="1"/>
</dbReference>
<feature type="transmembrane region" description="Helical" evidence="7">
    <location>
        <begin position="523"/>
        <end position="547"/>
    </location>
</feature>
<dbReference type="Pfam" id="PF01618">
    <property type="entry name" value="MotA_ExbB"/>
    <property type="match status" value="1"/>
</dbReference>
<dbReference type="SUPFAM" id="SSF49899">
    <property type="entry name" value="Concanavalin A-like lectins/glucanases"/>
    <property type="match status" value="1"/>
</dbReference>
<evidence type="ECO:0000256" key="2">
    <source>
        <dbReference type="ARBA" id="ARBA00022475"/>
    </source>
</evidence>
<comment type="subcellular location">
    <subcellularLocation>
        <location evidence="1">Cell membrane</location>
        <topology evidence="1">Multi-pass membrane protein</topology>
    </subcellularLocation>
    <subcellularLocation>
        <location evidence="6">Membrane</location>
        <topology evidence="6">Multi-pass membrane protein</topology>
    </subcellularLocation>
</comment>
<keyword evidence="6" id="KW-0653">Protein transport</keyword>
<protein>
    <submittedName>
        <fullName evidence="11">Outer membrane transport energization protein ExbB</fullName>
    </submittedName>
</protein>
<comment type="similarity">
    <text evidence="6">Belongs to the exbB/tolQ family.</text>
</comment>
<evidence type="ECO:0000256" key="7">
    <source>
        <dbReference type="SAM" id="Phobius"/>
    </source>
</evidence>
<name>A0A397PD50_9SPHN</name>
<keyword evidence="2" id="KW-1003">Cell membrane</keyword>
<dbReference type="PANTHER" id="PTHR30625">
    <property type="entry name" value="PROTEIN TOLQ"/>
    <property type="match status" value="1"/>
</dbReference>
<feature type="domain" description="MotA/TolQ/ExbB proton channel" evidence="9">
    <location>
        <begin position="431"/>
        <end position="563"/>
    </location>
</feature>
<evidence type="ECO:0000259" key="9">
    <source>
        <dbReference type="Pfam" id="PF01618"/>
    </source>
</evidence>
<organism evidence="11 12">
    <name type="scientific">Hephaestia caeni</name>
    <dbReference type="NCBI Taxonomy" id="645617"/>
    <lineage>
        <taxon>Bacteria</taxon>
        <taxon>Pseudomonadati</taxon>
        <taxon>Pseudomonadota</taxon>
        <taxon>Alphaproteobacteria</taxon>
        <taxon>Sphingomonadales</taxon>
        <taxon>Sphingomonadaceae</taxon>
        <taxon>Hephaestia</taxon>
    </lineage>
</organism>
<keyword evidence="5 7" id="KW-0472">Membrane</keyword>
<keyword evidence="4 7" id="KW-1133">Transmembrane helix</keyword>
<dbReference type="Pfam" id="PF13385">
    <property type="entry name" value="Laminin_G_3"/>
    <property type="match status" value="1"/>
</dbReference>
<evidence type="ECO:0000256" key="8">
    <source>
        <dbReference type="SAM" id="SignalP"/>
    </source>
</evidence>
<dbReference type="InterPro" id="IPR002898">
    <property type="entry name" value="MotA_ExbB_proton_chnl"/>
</dbReference>
<keyword evidence="8" id="KW-0732">Signal</keyword>
<dbReference type="InterPro" id="IPR018765">
    <property type="entry name" value="DUF2341"/>
</dbReference>
<evidence type="ECO:0000256" key="5">
    <source>
        <dbReference type="ARBA" id="ARBA00023136"/>
    </source>
</evidence>
<evidence type="ECO:0000256" key="3">
    <source>
        <dbReference type="ARBA" id="ARBA00022692"/>
    </source>
</evidence>
<feature type="signal peptide" evidence="8">
    <location>
        <begin position="1"/>
        <end position="21"/>
    </location>
</feature>
<accession>A0A397PD50</accession>
<feature type="transmembrane region" description="Helical" evidence="7">
    <location>
        <begin position="485"/>
        <end position="511"/>
    </location>
</feature>
<feature type="chain" id="PRO_5017270041" evidence="8">
    <location>
        <begin position="22"/>
        <end position="594"/>
    </location>
</feature>
<dbReference type="Pfam" id="PF10102">
    <property type="entry name" value="DUF2341"/>
    <property type="match status" value="1"/>
</dbReference>
<evidence type="ECO:0000256" key="6">
    <source>
        <dbReference type="RuleBase" id="RU004057"/>
    </source>
</evidence>
<dbReference type="Proteomes" id="UP000266568">
    <property type="component" value="Unassembled WGS sequence"/>
</dbReference>
<feature type="domain" description="DUF2341" evidence="10">
    <location>
        <begin position="75"/>
        <end position="141"/>
    </location>
</feature>
<dbReference type="RefSeq" id="WP_170150915.1">
    <property type="nucleotide sequence ID" value="NZ_QXDC01000002.1"/>
</dbReference>
<keyword evidence="12" id="KW-1185">Reference proteome</keyword>
<comment type="caution">
    <text evidence="11">The sequence shown here is derived from an EMBL/GenBank/DDBJ whole genome shotgun (WGS) entry which is preliminary data.</text>
</comment>
<feature type="transmembrane region" description="Helical" evidence="7">
    <location>
        <begin position="368"/>
        <end position="386"/>
    </location>
</feature>
<evidence type="ECO:0000313" key="11">
    <source>
        <dbReference type="EMBL" id="RIA46333.1"/>
    </source>
</evidence>
<dbReference type="AlphaFoldDB" id="A0A397PD50"/>
<sequence>MVRLILTWLIALCALATPALAQESSGWWNEEWSFRRSVTVDTSPSGSNVAGTVGRSVVLVRLHSGNFTFTDSLENGADLRVVDSDGKTPLPFHIERFDAQNGLAAIWVSVPNVNGGEKRQIWLYYGNRSAPAGSDVQGTFDPDTIAAYHFGENAGQPVRDLTANANNGSNGAPSVNENGIVARSARFEGSGEIVIPASASLTIPAGGPFSFLAQVKQDRQDGEQVIASLGALVIGISNGVPYALVGDQRVQASERIGAGEWALVGFVADGQNLRLYVNRVEAASQPGALPALGGPLTLGGAPGRPYFGELDVVRLAKTARPAAMIALVADSEGPAGKLVKVADTAEHPSEGGGNFFYVLSKVETIDQFVIGLCLVLLALSMGVTVWKARYIGAAQKGDRAFSRRYVAMHEQLASLKDNKDIGAAEQAVLAKSPLARIFEMGIDELGVRRAERGLVPLSGASVEAMRSAVDAVVVRENQKLDKWMVILSIAISGGPFIGLFGTVIGVMNTFAGVARAGDVNVNAIAPGIAAALMATVAGLLAAIPSLFANNWLASGIQTLSDDMRVFADRLITRLAEMQESQATPPVSPAPRKAA</sequence>
<dbReference type="InterPro" id="IPR013320">
    <property type="entry name" value="ConA-like_dom_sf"/>
</dbReference>
<evidence type="ECO:0000313" key="12">
    <source>
        <dbReference type="Proteomes" id="UP000266568"/>
    </source>
</evidence>
<dbReference type="EMBL" id="QXDC01000002">
    <property type="protein sequence ID" value="RIA46333.1"/>
    <property type="molecule type" value="Genomic_DNA"/>
</dbReference>
<evidence type="ECO:0000259" key="10">
    <source>
        <dbReference type="Pfam" id="PF10102"/>
    </source>
</evidence>
<gene>
    <name evidence="11" type="ORF">DFR49_0872</name>
</gene>
<keyword evidence="6" id="KW-0813">Transport</keyword>
<keyword evidence="3 7" id="KW-0812">Transmembrane</keyword>
<evidence type="ECO:0000256" key="1">
    <source>
        <dbReference type="ARBA" id="ARBA00004651"/>
    </source>
</evidence>
<dbReference type="PANTHER" id="PTHR30625:SF3">
    <property type="entry name" value="TOL-PAL SYSTEM PROTEIN TOLQ"/>
    <property type="match status" value="1"/>
</dbReference>
<evidence type="ECO:0000256" key="4">
    <source>
        <dbReference type="ARBA" id="ARBA00022989"/>
    </source>
</evidence>
<dbReference type="GO" id="GO:0017038">
    <property type="term" value="P:protein import"/>
    <property type="evidence" value="ECO:0007669"/>
    <property type="project" value="TreeGrafter"/>
</dbReference>
<dbReference type="InterPro" id="IPR050790">
    <property type="entry name" value="ExbB/TolQ_transport"/>
</dbReference>
<proteinExistence type="inferred from homology"/>
<dbReference type="GO" id="GO:0005886">
    <property type="term" value="C:plasma membrane"/>
    <property type="evidence" value="ECO:0007669"/>
    <property type="project" value="UniProtKB-SubCell"/>
</dbReference>
<reference evidence="11 12" key="1">
    <citation type="submission" date="2018-08" db="EMBL/GenBank/DDBJ databases">
        <title>Genomic Encyclopedia of Type Strains, Phase IV (KMG-IV): sequencing the most valuable type-strain genomes for metagenomic binning, comparative biology and taxonomic classification.</title>
        <authorList>
            <person name="Goeker M."/>
        </authorList>
    </citation>
    <scope>NUCLEOTIDE SEQUENCE [LARGE SCALE GENOMIC DNA]</scope>
    <source>
        <strain evidence="11 12">DSM 25527</strain>
    </source>
</reference>